<keyword evidence="3" id="KW-1185">Reference proteome</keyword>
<evidence type="ECO:0000256" key="1">
    <source>
        <dbReference type="SAM" id="MobiDB-lite"/>
    </source>
</evidence>
<organism evidence="2 3">
    <name type="scientific">Macrolepiota fuliginosa MF-IS2</name>
    <dbReference type="NCBI Taxonomy" id="1400762"/>
    <lineage>
        <taxon>Eukaryota</taxon>
        <taxon>Fungi</taxon>
        <taxon>Dikarya</taxon>
        <taxon>Basidiomycota</taxon>
        <taxon>Agaricomycotina</taxon>
        <taxon>Agaricomycetes</taxon>
        <taxon>Agaricomycetidae</taxon>
        <taxon>Agaricales</taxon>
        <taxon>Agaricineae</taxon>
        <taxon>Agaricaceae</taxon>
        <taxon>Macrolepiota</taxon>
    </lineage>
</organism>
<feature type="compositionally biased region" description="Polar residues" evidence="1">
    <location>
        <begin position="73"/>
        <end position="82"/>
    </location>
</feature>
<protein>
    <submittedName>
        <fullName evidence="2">Uncharacterized protein</fullName>
    </submittedName>
</protein>
<evidence type="ECO:0000313" key="3">
    <source>
        <dbReference type="Proteomes" id="UP000807342"/>
    </source>
</evidence>
<comment type="caution">
    <text evidence="2">The sequence shown here is derived from an EMBL/GenBank/DDBJ whole genome shotgun (WGS) entry which is preliminary data.</text>
</comment>
<sequence>MNLEETTLHVDIGQGTNKRLQAIGAGSNESKHPEASLTHALTHGEPDHVISTTDIREKSSTIYTTTATVTKGPHSSNTPRNQ</sequence>
<dbReference type="EMBL" id="MU152481">
    <property type="protein sequence ID" value="KAF9440501.1"/>
    <property type="molecule type" value="Genomic_DNA"/>
</dbReference>
<dbReference type="AlphaFoldDB" id="A0A9P5WZ39"/>
<dbReference type="Proteomes" id="UP000807342">
    <property type="component" value="Unassembled WGS sequence"/>
</dbReference>
<reference evidence="2" key="1">
    <citation type="submission" date="2020-11" db="EMBL/GenBank/DDBJ databases">
        <authorList>
            <consortium name="DOE Joint Genome Institute"/>
            <person name="Ahrendt S."/>
            <person name="Riley R."/>
            <person name="Andreopoulos W."/>
            <person name="Labutti K."/>
            <person name="Pangilinan J."/>
            <person name="Ruiz-Duenas F.J."/>
            <person name="Barrasa J.M."/>
            <person name="Sanchez-Garcia M."/>
            <person name="Camarero S."/>
            <person name="Miyauchi S."/>
            <person name="Serrano A."/>
            <person name="Linde D."/>
            <person name="Babiker R."/>
            <person name="Drula E."/>
            <person name="Ayuso-Fernandez I."/>
            <person name="Pacheco R."/>
            <person name="Padilla G."/>
            <person name="Ferreira P."/>
            <person name="Barriuso J."/>
            <person name="Kellner H."/>
            <person name="Castanera R."/>
            <person name="Alfaro M."/>
            <person name="Ramirez L."/>
            <person name="Pisabarro A.G."/>
            <person name="Kuo A."/>
            <person name="Tritt A."/>
            <person name="Lipzen A."/>
            <person name="He G."/>
            <person name="Yan M."/>
            <person name="Ng V."/>
            <person name="Cullen D."/>
            <person name="Martin F."/>
            <person name="Rosso M.-N."/>
            <person name="Henrissat B."/>
            <person name="Hibbett D."/>
            <person name="Martinez A.T."/>
            <person name="Grigoriev I.V."/>
        </authorList>
    </citation>
    <scope>NUCLEOTIDE SEQUENCE</scope>
    <source>
        <strain evidence="2">MF-IS2</strain>
    </source>
</reference>
<evidence type="ECO:0000313" key="2">
    <source>
        <dbReference type="EMBL" id="KAF9440501.1"/>
    </source>
</evidence>
<name>A0A9P5WZ39_9AGAR</name>
<gene>
    <name evidence="2" type="ORF">P691DRAFT_107845</name>
</gene>
<proteinExistence type="predicted"/>
<accession>A0A9P5WZ39</accession>
<feature type="region of interest" description="Disordered" evidence="1">
    <location>
        <begin position="63"/>
        <end position="82"/>
    </location>
</feature>